<evidence type="ECO:0000256" key="1">
    <source>
        <dbReference type="ARBA" id="ARBA00006817"/>
    </source>
</evidence>
<dbReference type="EMBL" id="BAABLM010000010">
    <property type="protein sequence ID" value="GAA4684725.1"/>
    <property type="molecule type" value="Genomic_DNA"/>
</dbReference>
<dbReference type="Pfam" id="PF08327">
    <property type="entry name" value="AHSA1"/>
    <property type="match status" value="1"/>
</dbReference>
<evidence type="ECO:0000313" key="4">
    <source>
        <dbReference type="Proteomes" id="UP001501295"/>
    </source>
</evidence>
<feature type="domain" description="Activator of Hsp90 ATPase homologue 1/2-like C-terminal" evidence="2">
    <location>
        <begin position="30"/>
        <end position="155"/>
    </location>
</feature>
<dbReference type="InterPro" id="IPR013538">
    <property type="entry name" value="ASHA1/2-like_C"/>
</dbReference>
<keyword evidence="4" id="KW-1185">Reference proteome</keyword>
<protein>
    <recommendedName>
        <fullName evidence="2">Activator of Hsp90 ATPase homologue 1/2-like C-terminal domain-containing protein</fullName>
    </recommendedName>
</protein>
<dbReference type="InterPro" id="IPR023393">
    <property type="entry name" value="START-like_dom_sf"/>
</dbReference>
<dbReference type="SUPFAM" id="SSF55961">
    <property type="entry name" value="Bet v1-like"/>
    <property type="match status" value="1"/>
</dbReference>
<comment type="caution">
    <text evidence="3">The sequence shown here is derived from an EMBL/GenBank/DDBJ whole genome shotgun (WGS) entry which is preliminary data.</text>
</comment>
<accession>A0ABP8WCJ3</accession>
<dbReference type="Gene3D" id="3.30.530.20">
    <property type="match status" value="1"/>
</dbReference>
<comment type="similarity">
    <text evidence="1">Belongs to the AHA1 family.</text>
</comment>
<sequence>MSDRSSNEAHSGTTTHAPRGCVATAMKVVDADPEQIWRALTDPVLVEQYFFGTHVESDWQPGSPITYRGEWNGQPYEDRGTVLEIREPLRLVTDFFSPQSGLPDEPANHQVVSYRIQPIDGGCRVTVEQDNNADDEAAALSSSNWQTILDGLATVAPTA</sequence>
<proteinExistence type="inferred from homology"/>
<dbReference type="Proteomes" id="UP001501295">
    <property type="component" value="Unassembled WGS sequence"/>
</dbReference>
<reference evidence="4" key="1">
    <citation type="journal article" date="2019" name="Int. J. Syst. Evol. Microbiol.">
        <title>The Global Catalogue of Microorganisms (GCM) 10K type strain sequencing project: providing services to taxonomists for standard genome sequencing and annotation.</title>
        <authorList>
            <consortium name="The Broad Institute Genomics Platform"/>
            <consortium name="The Broad Institute Genome Sequencing Center for Infectious Disease"/>
            <person name="Wu L."/>
            <person name="Ma J."/>
        </authorList>
    </citation>
    <scope>NUCLEOTIDE SEQUENCE [LARGE SCALE GENOMIC DNA]</scope>
    <source>
        <strain evidence="4">JCM 18956</strain>
    </source>
</reference>
<organism evidence="3 4">
    <name type="scientific">Frondihabitans cladoniiphilus</name>
    <dbReference type="NCBI Taxonomy" id="715785"/>
    <lineage>
        <taxon>Bacteria</taxon>
        <taxon>Bacillati</taxon>
        <taxon>Actinomycetota</taxon>
        <taxon>Actinomycetes</taxon>
        <taxon>Micrococcales</taxon>
        <taxon>Microbacteriaceae</taxon>
        <taxon>Frondihabitans</taxon>
    </lineage>
</organism>
<name>A0ABP8WCJ3_9MICO</name>
<dbReference type="RefSeq" id="WP_345377084.1">
    <property type="nucleotide sequence ID" value="NZ_BAABLM010000010.1"/>
</dbReference>
<evidence type="ECO:0000259" key="2">
    <source>
        <dbReference type="Pfam" id="PF08327"/>
    </source>
</evidence>
<gene>
    <name evidence="3" type="ORF">GCM10025780_33590</name>
</gene>
<evidence type="ECO:0000313" key="3">
    <source>
        <dbReference type="EMBL" id="GAA4684725.1"/>
    </source>
</evidence>